<evidence type="ECO:0000256" key="7">
    <source>
        <dbReference type="SAM" id="Phobius"/>
    </source>
</evidence>
<keyword evidence="3" id="KW-1003">Cell membrane</keyword>
<sequence length="231" mass="25742">MFISFVRTIILYFTIILAVRVMGKRQINQLQTSELVVTLLISDLAVIPMQDSGQPLFSGLIPILVLIALEVLVSVFMLKSSRFHRLVCGKPVVIIKDGRIIQENMQELRMSVEDLFEQLRQKDVFVLSDVTYAIVETNGTLSVVKKAAVDYLRPSDMGVKVKDEGLEVVVVSDGDLSVGSMHLCGKNEEWIHSILKSEAVPLSEVFILTVNTAGHYTLIRRDGSLKKGVKK</sequence>
<name>A0AAE3DHD7_9FIRM</name>
<dbReference type="InterPro" id="IPR007353">
    <property type="entry name" value="DUF421"/>
</dbReference>
<dbReference type="PANTHER" id="PTHR34582:SF6">
    <property type="entry name" value="UPF0702 TRANSMEMBRANE PROTEIN YCAP"/>
    <property type="match status" value="1"/>
</dbReference>
<comment type="subcellular location">
    <subcellularLocation>
        <location evidence="1">Cell membrane</location>
        <topology evidence="1">Multi-pass membrane protein</topology>
    </subcellularLocation>
</comment>
<evidence type="ECO:0000256" key="1">
    <source>
        <dbReference type="ARBA" id="ARBA00004651"/>
    </source>
</evidence>
<evidence type="ECO:0000259" key="8">
    <source>
        <dbReference type="Pfam" id="PF04239"/>
    </source>
</evidence>
<evidence type="ECO:0000256" key="4">
    <source>
        <dbReference type="ARBA" id="ARBA00022692"/>
    </source>
</evidence>
<keyword evidence="6 7" id="KW-0472">Membrane</keyword>
<evidence type="ECO:0000256" key="5">
    <source>
        <dbReference type="ARBA" id="ARBA00022989"/>
    </source>
</evidence>
<protein>
    <submittedName>
        <fullName evidence="9">DUF421 domain-containing protein</fullName>
    </submittedName>
</protein>
<dbReference type="Pfam" id="PF04239">
    <property type="entry name" value="DUF421"/>
    <property type="match status" value="1"/>
</dbReference>
<proteinExistence type="inferred from homology"/>
<evidence type="ECO:0000313" key="9">
    <source>
        <dbReference type="EMBL" id="MCC2135724.1"/>
    </source>
</evidence>
<feature type="transmembrane region" description="Helical" evidence="7">
    <location>
        <begin position="56"/>
        <end position="78"/>
    </location>
</feature>
<accession>A0AAE3DHD7</accession>
<feature type="transmembrane region" description="Helical" evidence="7">
    <location>
        <begin position="6"/>
        <end position="23"/>
    </location>
</feature>
<dbReference type="AlphaFoldDB" id="A0AAE3DHD7"/>
<gene>
    <name evidence="9" type="ORF">LKD31_01670</name>
</gene>
<comment type="caution">
    <text evidence="9">The sequence shown here is derived from an EMBL/GenBank/DDBJ whole genome shotgun (WGS) entry which is preliminary data.</text>
</comment>
<dbReference type="Gene3D" id="3.30.240.20">
    <property type="entry name" value="bsu07140 like domains"/>
    <property type="match status" value="2"/>
</dbReference>
<comment type="similarity">
    <text evidence="2">Belongs to the UPF0702 family.</text>
</comment>
<dbReference type="Proteomes" id="UP001199424">
    <property type="component" value="Unassembled WGS sequence"/>
</dbReference>
<dbReference type="InterPro" id="IPR023090">
    <property type="entry name" value="UPF0702_alpha/beta_dom_sf"/>
</dbReference>
<evidence type="ECO:0000256" key="6">
    <source>
        <dbReference type="ARBA" id="ARBA00023136"/>
    </source>
</evidence>
<evidence type="ECO:0000256" key="2">
    <source>
        <dbReference type="ARBA" id="ARBA00006448"/>
    </source>
</evidence>
<dbReference type="RefSeq" id="WP_308448345.1">
    <property type="nucleotide sequence ID" value="NZ_JAJEQC010000001.1"/>
</dbReference>
<keyword evidence="4 7" id="KW-0812">Transmembrane</keyword>
<evidence type="ECO:0000256" key="3">
    <source>
        <dbReference type="ARBA" id="ARBA00022475"/>
    </source>
</evidence>
<keyword evidence="5 7" id="KW-1133">Transmembrane helix</keyword>
<feature type="domain" description="YetF C-terminal" evidence="8">
    <location>
        <begin position="79"/>
        <end position="210"/>
    </location>
</feature>
<evidence type="ECO:0000313" key="10">
    <source>
        <dbReference type="Proteomes" id="UP001199424"/>
    </source>
</evidence>
<dbReference type="PANTHER" id="PTHR34582">
    <property type="entry name" value="UPF0702 TRANSMEMBRANE PROTEIN YCAP"/>
    <property type="match status" value="1"/>
</dbReference>
<keyword evidence="10" id="KW-1185">Reference proteome</keyword>
<dbReference type="GO" id="GO:0005886">
    <property type="term" value="C:plasma membrane"/>
    <property type="evidence" value="ECO:0007669"/>
    <property type="project" value="UniProtKB-SubCell"/>
</dbReference>
<organism evidence="9 10">
    <name type="scientific">Hominenteromicrobium mulieris</name>
    <dbReference type="NCBI Taxonomy" id="2885357"/>
    <lineage>
        <taxon>Bacteria</taxon>
        <taxon>Bacillati</taxon>
        <taxon>Bacillota</taxon>
        <taxon>Clostridia</taxon>
        <taxon>Eubacteriales</taxon>
        <taxon>Oscillospiraceae</taxon>
        <taxon>Hominenteromicrobium</taxon>
    </lineage>
</organism>
<dbReference type="EMBL" id="JAJEQC010000001">
    <property type="protein sequence ID" value="MCC2135724.1"/>
    <property type="molecule type" value="Genomic_DNA"/>
</dbReference>
<reference evidence="9" key="1">
    <citation type="submission" date="2021-10" db="EMBL/GenBank/DDBJ databases">
        <title>Anaerobic single-cell dispensing facilitates the cultivation of human gut bacteria.</title>
        <authorList>
            <person name="Afrizal A."/>
        </authorList>
    </citation>
    <scope>NUCLEOTIDE SEQUENCE</scope>
    <source>
        <strain evidence="9">CLA-AA-H250</strain>
    </source>
</reference>